<dbReference type="InParanoid" id="A0A1Q3BR16"/>
<dbReference type="GO" id="GO:0010024">
    <property type="term" value="P:phytochromobilin biosynthetic process"/>
    <property type="evidence" value="ECO:0007669"/>
    <property type="project" value="InterPro"/>
</dbReference>
<dbReference type="FunCoup" id="A0A1Q3BR16">
    <property type="interactions" value="396"/>
</dbReference>
<sequence length="320" mass="36956">MESCCSLTLKPPPPLSTNLVLFNSKKPCTLQVSAISYKKFVHFALTETKHHTHLVPSPLHEKYCSMIDIDGETEVQLLSFQAPMVRLLRRLCIESETMQILDFAVFPKPEVDLPIFCANFFTTASMNIIVLDLNPLHDVITMRDYKDKYYKSLIPLGLKYAEFLPWGGKLTSESIKFFSPVVIWTKFASSQDKQGVLYSAFVDYYKAWLELMDKAVESTDATQILWNREAQHRYLTWRAEKDPGYGVLKRLFGDTLAKDLVRNFLFQGIDELGRKQFLDYFPEYCCEDGTINKKRSIVGKSYENRPWDGRGEFVGNNFED</sequence>
<protein>
    <submittedName>
        <fullName evidence="3">Fe_bilin_red domain-containing protein</fullName>
    </submittedName>
</protein>
<dbReference type="PANTHER" id="PTHR34557">
    <property type="entry name" value="PHYTOCHROMOBILIN:FERREDOXIN OXIDOREDUCTASE, CHLOROPLASTIC"/>
    <property type="match status" value="1"/>
</dbReference>
<gene>
    <name evidence="3" type="ORF">CFOL_v3_13802</name>
</gene>
<accession>A0A1Q3BR16</accession>
<organism evidence="3 4">
    <name type="scientific">Cephalotus follicularis</name>
    <name type="common">Albany pitcher plant</name>
    <dbReference type="NCBI Taxonomy" id="3775"/>
    <lineage>
        <taxon>Eukaryota</taxon>
        <taxon>Viridiplantae</taxon>
        <taxon>Streptophyta</taxon>
        <taxon>Embryophyta</taxon>
        <taxon>Tracheophyta</taxon>
        <taxon>Spermatophyta</taxon>
        <taxon>Magnoliopsida</taxon>
        <taxon>eudicotyledons</taxon>
        <taxon>Gunneridae</taxon>
        <taxon>Pentapetalae</taxon>
        <taxon>rosids</taxon>
        <taxon>fabids</taxon>
        <taxon>Oxalidales</taxon>
        <taxon>Cephalotaceae</taxon>
        <taxon>Cephalotus</taxon>
    </lineage>
</organism>
<dbReference type="EMBL" id="BDDD01000795">
    <property type="protein sequence ID" value="GAV70304.1"/>
    <property type="molecule type" value="Genomic_DNA"/>
</dbReference>
<reference evidence="4" key="1">
    <citation type="submission" date="2016-04" db="EMBL/GenBank/DDBJ databases">
        <title>Cephalotus genome sequencing.</title>
        <authorList>
            <person name="Fukushima K."/>
            <person name="Hasebe M."/>
            <person name="Fang X."/>
        </authorList>
    </citation>
    <scope>NUCLEOTIDE SEQUENCE [LARGE SCALE GENOMIC DNA]</scope>
    <source>
        <strain evidence="4">cv. St1</strain>
    </source>
</reference>
<comment type="caution">
    <text evidence="3">The sequence shown here is derived from an EMBL/GenBank/DDBJ whole genome shotgun (WGS) entry which is preliminary data.</text>
</comment>
<evidence type="ECO:0000256" key="2">
    <source>
        <dbReference type="ARBA" id="ARBA00023002"/>
    </source>
</evidence>
<keyword evidence="4" id="KW-1185">Reference proteome</keyword>
<dbReference type="Pfam" id="PF05996">
    <property type="entry name" value="Fe_bilin_red"/>
    <property type="match status" value="1"/>
</dbReference>
<dbReference type="AlphaFoldDB" id="A0A1Q3BR16"/>
<evidence type="ECO:0000313" key="4">
    <source>
        <dbReference type="Proteomes" id="UP000187406"/>
    </source>
</evidence>
<dbReference type="STRING" id="3775.A0A1Q3BR16"/>
<evidence type="ECO:0000256" key="1">
    <source>
        <dbReference type="ARBA" id="ARBA00006908"/>
    </source>
</evidence>
<keyword evidence="2" id="KW-0560">Oxidoreductase</keyword>
<evidence type="ECO:0000313" key="3">
    <source>
        <dbReference type="EMBL" id="GAV70304.1"/>
    </source>
</evidence>
<dbReference type="Gene3D" id="3.40.1500.20">
    <property type="match status" value="1"/>
</dbReference>
<dbReference type="InterPro" id="IPR009249">
    <property type="entry name" value="Ferredoxin-dep_bilin_Rdtase"/>
</dbReference>
<name>A0A1Q3BR16_CEPFO</name>
<dbReference type="OrthoDB" id="496703at2759"/>
<dbReference type="GO" id="GO:0050619">
    <property type="term" value="F:phytochromobilin:ferredoxin oxidoreductase activity"/>
    <property type="evidence" value="ECO:0007669"/>
    <property type="project" value="TreeGrafter"/>
</dbReference>
<dbReference type="Proteomes" id="UP000187406">
    <property type="component" value="Unassembled WGS sequence"/>
</dbReference>
<proteinExistence type="inferred from homology"/>
<comment type="similarity">
    <text evidence="1">Belongs to the HY2 family.</text>
</comment>
<dbReference type="PANTHER" id="PTHR34557:SF1">
    <property type="entry name" value="PHYTOCHROMOBILIN:FERREDOXIN OXIDOREDUCTASE, CHLOROPLASTIC"/>
    <property type="match status" value="1"/>
</dbReference>
<dbReference type="GO" id="GO:0050897">
    <property type="term" value="F:cobalt ion binding"/>
    <property type="evidence" value="ECO:0007669"/>
    <property type="project" value="InterPro"/>
</dbReference>